<protein>
    <submittedName>
        <fullName evidence="2">Tetratricopeptide (TPR) repeat protein</fullName>
    </submittedName>
</protein>
<evidence type="ECO:0000256" key="1">
    <source>
        <dbReference type="PROSITE-ProRule" id="PRU00339"/>
    </source>
</evidence>
<keyword evidence="3" id="KW-1185">Reference proteome</keyword>
<dbReference type="SUPFAM" id="SSF48452">
    <property type="entry name" value="TPR-like"/>
    <property type="match status" value="1"/>
</dbReference>
<dbReference type="Proteomes" id="UP001247620">
    <property type="component" value="Unassembled WGS sequence"/>
</dbReference>
<dbReference type="InterPro" id="IPR019734">
    <property type="entry name" value="TPR_rpt"/>
</dbReference>
<proteinExistence type="predicted"/>
<comment type="caution">
    <text evidence="2">The sequence shown here is derived from an EMBL/GenBank/DDBJ whole genome shotgun (WGS) entry which is preliminary data.</text>
</comment>
<dbReference type="RefSeq" id="WP_310098478.1">
    <property type="nucleotide sequence ID" value="NZ_JAVDUU010000003.1"/>
</dbReference>
<gene>
    <name evidence="2" type="ORF">J2W55_003572</name>
</gene>
<keyword evidence="1" id="KW-0802">TPR repeat</keyword>
<reference evidence="2 3" key="1">
    <citation type="submission" date="2023-07" db="EMBL/GenBank/DDBJ databases">
        <title>Sorghum-associated microbial communities from plants grown in Nebraska, USA.</title>
        <authorList>
            <person name="Schachtman D."/>
        </authorList>
    </citation>
    <scope>NUCLEOTIDE SEQUENCE [LARGE SCALE GENOMIC DNA]</scope>
    <source>
        <strain evidence="2 3">3262</strain>
    </source>
</reference>
<evidence type="ECO:0000313" key="3">
    <source>
        <dbReference type="Proteomes" id="UP001247620"/>
    </source>
</evidence>
<accession>A0ABU1TE77</accession>
<dbReference type="InterPro" id="IPR011990">
    <property type="entry name" value="TPR-like_helical_dom_sf"/>
</dbReference>
<organism evidence="2 3">
    <name type="scientific">Mucilaginibacter pocheonensis</name>
    <dbReference type="NCBI Taxonomy" id="398050"/>
    <lineage>
        <taxon>Bacteria</taxon>
        <taxon>Pseudomonadati</taxon>
        <taxon>Bacteroidota</taxon>
        <taxon>Sphingobacteriia</taxon>
        <taxon>Sphingobacteriales</taxon>
        <taxon>Sphingobacteriaceae</taxon>
        <taxon>Mucilaginibacter</taxon>
    </lineage>
</organism>
<dbReference type="Gene3D" id="1.25.40.10">
    <property type="entry name" value="Tetratricopeptide repeat domain"/>
    <property type="match status" value="1"/>
</dbReference>
<dbReference type="PROSITE" id="PS50005">
    <property type="entry name" value="TPR"/>
    <property type="match status" value="1"/>
</dbReference>
<feature type="repeat" description="TPR" evidence="1">
    <location>
        <begin position="336"/>
        <end position="369"/>
    </location>
</feature>
<dbReference type="EMBL" id="JAVDUU010000003">
    <property type="protein sequence ID" value="MDR6943719.1"/>
    <property type="molecule type" value="Genomic_DNA"/>
</dbReference>
<name>A0ABU1TE77_9SPHI</name>
<dbReference type="SMART" id="SM00028">
    <property type="entry name" value="TPR"/>
    <property type="match status" value="2"/>
</dbReference>
<evidence type="ECO:0000313" key="2">
    <source>
        <dbReference type="EMBL" id="MDR6943719.1"/>
    </source>
</evidence>
<sequence>MSLIVTRKENGIIYIVSDTKLTAPYGQELNKGLHTQQGEHVLKATILNPYQCVSFAGNILRAEDALKSLNDNLPDDAIVELLNQQHIESNQETEFSLASMLAGLPKIYEIKNGLASEVETSWIGSQQAFSKFQSNMLGQKSNHKRQNFMSLTKAGSGDLMQKMTEAMDDVIQDEEIPEVAGFKIKIFFDGSRFIYDGYIDSYFASQQLNFQVPDSANSFGMPITHGTAAQGAYTINFFLSRDNYNHVGLHVKQGNFGILYRRRDNGLLHPELLANTDEIDFWDQVKKFGVTPFGTTQDAFQKFGSAGKDFYDKKNYLAAINSFTKGIEYTHHKEKGQLYFNRAICYIQLNKMSEVLHDFNEAVKLKPENQADATRIMTDLMNSKR</sequence>